<proteinExistence type="predicted"/>
<keyword evidence="3" id="KW-1185">Reference proteome</keyword>
<dbReference type="PANTHER" id="PTHR33914">
    <property type="entry name" value="18S PRE-RIBOSOMAL ASSEMBLY PROTEIN GAR2-LIKE PROTEIN"/>
    <property type="match status" value="1"/>
</dbReference>
<dbReference type="EMBL" id="JADGMS010000008">
    <property type="protein sequence ID" value="KAF9677267.1"/>
    <property type="molecule type" value="Genomic_DNA"/>
</dbReference>
<feature type="region of interest" description="Disordered" evidence="1">
    <location>
        <begin position="340"/>
        <end position="389"/>
    </location>
</feature>
<protein>
    <recommendedName>
        <fullName evidence="4">18S pre-ribosomal assembly protein gar2-like protein</fullName>
    </recommendedName>
</protein>
<feature type="compositionally biased region" description="Basic and acidic residues" evidence="1">
    <location>
        <begin position="340"/>
        <end position="355"/>
    </location>
</feature>
<organism evidence="2 3">
    <name type="scientific">Salix dunnii</name>
    <dbReference type="NCBI Taxonomy" id="1413687"/>
    <lineage>
        <taxon>Eukaryota</taxon>
        <taxon>Viridiplantae</taxon>
        <taxon>Streptophyta</taxon>
        <taxon>Embryophyta</taxon>
        <taxon>Tracheophyta</taxon>
        <taxon>Spermatophyta</taxon>
        <taxon>Magnoliopsida</taxon>
        <taxon>eudicotyledons</taxon>
        <taxon>Gunneridae</taxon>
        <taxon>Pentapetalae</taxon>
        <taxon>rosids</taxon>
        <taxon>fabids</taxon>
        <taxon>Malpighiales</taxon>
        <taxon>Salicaceae</taxon>
        <taxon>Saliceae</taxon>
        <taxon>Salix</taxon>
    </lineage>
</organism>
<dbReference type="GO" id="GO:0009786">
    <property type="term" value="P:regulation of asymmetric cell division"/>
    <property type="evidence" value="ECO:0007669"/>
    <property type="project" value="InterPro"/>
</dbReference>
<gene>
    <name evidence="2" type="ORF">SADUNF_Sadunf08G0090200</name>
</gene>
<dbReference type="PANTHER" id="PTHR33914:SF16">
    <property type="entry name" value="18S PRE-RIBOSOMAL ASSEMBLY PROTEIN GAR2-RELATED PROTEIN"/>
    <property type="match status" value="1"/>
</dbReference>
<evidence type="ECO:0000313" key="2">
    <source>
        <dbReference type="EMBL" id="KAF9677267.1"/>
    </source>
</evidence>
<feature type="region of interest" description="Disordered" evidence="1">
    <location>
        <begin position="409"/>
        <end position="443"/>
    </location>
</feature>
<dbReference type="AlphaFoldDB" id="A0A835JTQ6"/>
<dbReference type="InterPro" id="IPR040378">
    <property type="entry name" value="BASL"/>
</dbReference>
<evidence type="ECO:0008006" key="4">
    <source>
        <dbReference type="Google" id="ProtNLM"/>
    </source>
</evidence>
<evidence type="ECO:0000256" key="1">
    <source>
        <dbReference type="SAM" id="MobiDB-lite"/>
    </source>
</evidence>
<accession>A0A835JTQ6</accession>
<feature type="compositionally biased region" description="Polar residues" evidence="1">
    <location>
        <begin position="416"/>
        <end position="429"/>
    </location>
</feature>
<evidence type="ECO:0000313" key="3">
    <source>
        <dbReference type="Proteomes" id="UP000657918"/>
    </source>
</evidence>
<dbReference type="Proteomes" id="UP000657918">
    <property type="component" value="Chromosome 8"/>
</dbReference>
<comment type="caution">
    <text evidence="2">The sequence shown here is derived from an EMBL/GenBank/DDBJ whole genome shotgun (WGS) entry which is preliminary data.</text>
</comment>
<sequence length="545" mass="59764">MSHEPESKPVEYNDNALDSIGLKSGNGFVKEIESGKLSYLKGMEVDADRLTNIAPVPSHSSPKMEPFKESVLYMDKSVMEREVPELIVCYKENTYHVKDICVDEGVPLQDKFLFDTDAHEKNESERDMNNEMVKEKSDLGMLIPDMMKSSSQKKNVDLYLPVPGVLVSSEKKGLKYDLFLDCNSKHLMRTEEVDYVTKNVTNDASKEILSLRDLFSMSELGTRFTPSNASNHSMDKIEEQSLLCPRENAVLETDSAGEESANCGEKISVSSALVSAAEELDNGCEAATLAIPTQDPAYQEADHGNKEAILVSPTHISAAEESDSKEKELASHALDSISEEVTRRVVDERPYDSKAETQSISSDNVSSTPTGSPTHISAAEEPDSKETKLASHALDSISEEVTRRIVDELPYDSKTETQSISLDNVSPAPTGSAREPPQNNGAQILSRFEDPNAESLSGGQLQYADGESSFSSSGPLFGLISHSGPVAYSGSVSLRSDSSTTSTRSFAFPILQSEWNSSPVRMAKADRRHFQKPRKWMQGLLCCGF</sequence>
<dbReference type="OrthoDB" id="1911032at2759"/>
<reference evidence="2 3" key="1">
    <citation type="submission" date="2020-10" db="EMBL/GenBank/DDBJ databases">
        <title>Plant Genome Project.</title>
        <authorList>
            <person name="Zhang R.-G."/>
        </authorList>
    </citation>
    <scope>NUCLEOTIDE SEQUENCE [LARGE SCALE GENOMIC DNA]</scope>
    <source>
        <strain evidence="2">FAFU-HL-1</strain>
        <tissue evidence="2">Leaf</tissue>
    </source>
</reference>
<name>A0A835JTQ6_9ROSI</name>
<feature type="compositionally biased region" description="Polar residues" evidence="1">
    <location>
        <begin position="356"/>
        <end position="375"/>
    </location>
</feature>